<organism evidence="1 2">
    <name type="scientific">Pelomonas parva</name>
    <dbReference type="NCBI Taxonomy" id="3299032"/>
    <lineage>
        <taxon>Bacteria</taxon>
        <taxon>Pseudomonadati</taxon>
        <taxon>Pseudomonadota</taxon>
        <taxon>Betaproteobacteria</taxon>
        <taxon>Burkholderiales</taxon>
        <taxon>Sphaerotilaceae</taxon>
        <taxon>Roseateles</taxon>
    </lineage>
</organism>
<dbReference type="RefSeq" id="WP_394475385.1">
    <property type="nucleotide sequence ID" value="NZ_JBIGHV010000001.1"/>
</dbReference>
<comment type="caution">
    <text evidence="1">The sequence shown here is derived from an EMBL/GenBank/DDBJ whole genome shotgun (WGS) entry which is preliminary data.</text>
</comment>
<name>A0ABW7EW53_9BURK</name>
<evidence type="ECO:0000313" key="1">
    <source>
        <dbReference type="EMBL" id="MFG6428456.1"/>
    </source>
</evidence>
<dbReference type="Proteomes" id="UP001606210">
    <property type="component" value="Unassembled WGS sequence"/>
</dbReference>
<protein>
    <submittedName>
        <fullName evidence="1">DUF2256 domain-containing protein</fullName>
    </submittedName>
</protein>
<dbReference type="Pfam" id="PF10013">
    <property type="entry name" value="DUF2256"/>
    <property type="match status" value="1"/>
</dbReference>
<reference evidence="1 2" key="1">
    <citation type="submission" date="2024-08" db="EMBL/GenBank/DDBJ databases">
        <authorList>
            <person name="Lu H."/>
        </authorList>
    </citation>
    <scope>NUCLEOTIDE SEQUENCE [LARGE SCALE GENOMIC DNA]</scope>
    <source>
        <strain evidence="1 2">LYH14W</strain>
    </source>
</reference>
<dbReference type="PANTHER" id="PTHR37463">
    <property type="entry name" value="GSL3115 PROTEIN"/>
    <property type="match status" value="1"/>
</dbReference>
<evidence type="ECO:0000313" key="2">
    <source>
        <dbReference type="Proteomes" id="UP001606210"/>
    </source>
</evidence>
<keyword evidence="2" id="KW-1185">Reference proteome</keyword>
<gene>
    <name evidence="1" type="ORF">ACG00Y_00945</name>
</gene>
<dbReference type="PANTHER" id="PTHR37463:SF1">
    <property type="entry name" value="DUF2256 DOMAIN-CONTAINING PROTEIN"/>
    <property type="match status" value="1"/>
</dbReference>
<proteinExistence type="predicted"/>
<dbReference type="EMBL" id="JBIGHV010000001">
    <property type="protein sequence ID" value="MFG6428456.1"/>
    <property type="molecule type" value="Genomic_DNA"/>
</dbReference>
<accession>A0ABW7EW53</accession>
<sequence>MSRERSGFRGNKAALPSKPCAGCGLAMTWRRRWASNWAEVKYCSDACRRKRAPRG</sequence>
<dbReference type="InterPro" id="IPR017136">
    <property type="entry name" value="UCP037205"/>
</dbReference>